<keyword evidence="4" id="KW-0862">Zinc</keyword>
<dbReference type="GO" id="GO:0005681">
    <property type="term" value="C:spliceosomal complex"/>
    <property type="evidence" value="ECO:0007669"/>
    <property type="project" value="InterPro"/>
</dbReference>
<dbReference type="GO" id="GO:0033314">
    <property type="term" value="P:mitotic DNA replication checkpoint signaling"/>
    <property type="evidence" value="ECO:0007669"/>
    <property type="project" value="TreeGrafter"/>
</dbReference>
<evidence type="ECO:0000256" key="1">
    <source>
        <dbReference type="ARBA" id="ARBA00004123"/>
    </source>
</evidence>
<dbReference type="GO" id="GO:0003676">
    <property type="term" value="F:nucleic acid binding"/>
    <property type="evidence" value="ECO:0007669"/>
    <property type="project" value="InterPro"/>
</dbReference>
<comment type="subcellular location">
    <subcellularLocation>
        <location evidence="1">Nucleus</location>
    </subcellularLocation>
</comment>
<feature type="region of interest" description="Disordered" evidence="7">
    <location>
        <begin position="166"/>
        <end position="199"/>
    </location>
</feature>
<dbReference type="GO" id="GO:0044773">
    <property type="term" value="P:mitotic DNA damage checkpoint signaling"/>
    <property type="evidence" value="ECO:0007669"/>
    <property type="project" value="TreeGrafter"/>
</dbReference>
<sequence length="199" mass="22734">MSHRMQIEKKAQEEMRRLMAERKNKDKKPIEINNPLAKYNNAGQLMCILCSSIVRSENVWQVHLNSKQHRGNVEQAKKLKELTNNFTDDKIKNKRPAVSSEDAPLEKKPKGILKNSNEKLPFVPQIPKHKPPTILIHHDEKIIRKSKTSVSQEVDSSEATAVEKIQDTDIVATNQQPIPEGFFDDPILDAKPQNPTPHQ</sequence>
<dbReference type="InterPro" id="IPR040050">
    <property type="entry name" value="ZNF830-like"/>
</dbReference>
<keyword evidence="10" id="KW-1185">Reference proteome</keyword>
<dbReference type="SUPFAM" id="SSF57667">
    <property type="entry name" value="beta-beta-alpha zinc fingers"/>
    <property type="match status" value="1"/>
</dbReference>
<dbReference type="EMBL" id="CAKOGL010000028">
    <property type="protein sequence ID" value="CAH2105564.1"/>
    <property type="molecule type" value="Genomic_DNA"/>
</dbReference>
<dbReference type="PANTHER" id="PTHR13278:SF0">
    <property type="entry name" value="ZINC FINGER PROTEIN 830"/>
    <property type="match status" value="1"/>
</dbReference>
<reference evidence="9" key="1">
    <citation type="submission" date="2022-03" db="EMBL/GenBank/DDBJ databases">
        <authorList>
            <person name="Tunstrom K."/>
        </authorList>
    </citation>
    <scope>NUCLEOTIDE SEQUENCE</scope>
</reference>
<evidence type="ECO:0000256" key="7">
    <source>
        <dbReference type="SAM" id="MobiDB-lite"/>
    </source>
</evidence>
<dbReference type="AlphaFoldDB" id="A0AAU9V2G8"/>
<feature type="domain" description="Zinc finger double-stranded RNA binding" evidence="8">
    <location>
        <begin position="44"/>
        <end position="70"/>
    </location>
</feature>
<keyword evidence="5" id="KW-0175">Coiled coil</keyword>
<dbReference type="InterPro" id="IPR022755">
    <property type="entry name" value="Znf_C2H2_jaz"/>
</dbReference>
<gene>
    <name evidence="9" type="ORF">EEDITHA_LOCUS19808</name>
</gene>
<dbReference type="Gene3D" id="3.30.160.60">
    <property type="entry name" value="Classic Zinc Finger"/>
    <property type="match status" value="1"/>
</dbReference>
<evidence type="ECO:0000256" key="6">
    <source>
        <dbReference type="ARBA" id="ARBA00023242"/>
    </source>
</evidence>
<comment type="caution">
    <text evidence="9">The sequence shown here is derived from an EMBL/GenBank/DDBJ whole genome shotgun (WGS) entry which is preliminary data.</text>
</comment>
<evidence type="ECO:0000313" key="10">
    <source>
        <dbReference type="Proteomes" id="UP001153954"/>
    </source>
</evidence>
<accession>A0AAU9V2G8</accession>
<dbReference type="PANTHER" id="PTHR13278">
    <property type="entry name" value="ZINC FINGER PROTEIN 830"/>
    <property type="match status" value="1"/>
</dbReference>
<evidence type="ECO:0000259" key="8">
    <source>
        <dbReference type="Pfam" id="PF12171"/>
    </source>
</evidence>
<evidence type="ECO:0000313" key="9">
    <source>
        <dbReference type="EMBL" id="CAH2105564.1"/>
    </source>
</evidence>
<dbReference type="GO" id="GO:0033260">
    <property type="term" value="P:nuclear DNA replication"/>
    <property type="evidence" value="ECO:0007669"/>
    <property type="project" value="TreeGrafter"/>
</dbReference>
<keyword evidence="6" id="KW-0539">Nucleus</keyword>
<dbReference type="GO" id="GO:0008270">
    <property type="term" value="F:zinc ion binding"/>
    <property type="evidence" value="ECO:0007669"/>
    <property type="project" value="UniProtKB-KW"/>
</dbReference>
<evidence type="ECO:0000256" key="3">
    <source>
        <dbReference type="ARBA" id="ARBA00022771"/>
    </source>
</evidence>
<evidence type="ECO:0000256" key="2">
    <source>
        <dbReference type="ARBA" id="ARBA00022723"/>
    </source>
</evidence>
<dbReference type="Pfam" id="PF12171">
    <property type="entry name" value="zf-C2H2_jaz"/>
    <property type="match status" value="1"/>
</dbReference>
<name>A0AAU9V2G8_EUPED</name>
<proteinExistence type="predicted"/>
<organism evidence="9 10">
    <name type="scientific">Euphydryas editha</name>
    <name type="common">Edith's checkerspot</name>
    <dbReference type="NCBI Taxonomy" id="104508"/>
    <lineage>
        <taxon>Eukaryota</taxon>
        <taxon>Metazoa</taxon>
        <taxon>Ecdysozoa</taxon>
        <taxon>Arthropoda</taxon>
        <taxon>Hexapoda</taxon>
        <taxon>Insecta</taxon>
        <taxon>Pterygota</taxon>
        <taxon>Neoptera</taxon>
        <taxon>Endopterygota</taxon>
        <taxon>Lepidoptera</taxon>
        <taxon>Glossata</taxon>
        <taxon>Ditrysia</taxon>
        <taxon>Papilionoidea</taxon>
        <taxon>Nymphalidae</taxon>
        <taxon>Nymphalinae</taxon>
        <taxon>Euphydryas</taxon>
    </lineage>
</organism>
<dbReference type="Proteomes" id="UP001153954">
    <property type="component" value="Unassembled WGS sequence"/>
</dbReference>
<evidence type="ECO:0000256" key="4">
    <source>
        <dbReference type="ARBA" id="ARBA00022833"/>
    </source>
</evidence>
<protein>
    <recommendedName>
        <fullName evidence="8">Zinc finger double-stranded RNA binding domain-containing protein</fullName>
    </recommendedName>
</protein>
<dbReference type="InterPro" id="IPR036236">
    <property type="entry name" value="Znf_C2H2_sf"/>
</dbReference>
<keyword evidence="2" id="KW-0479">Metal-binding</keyword>
<evidence type="ECO:0000256" key="5">
    <source>
        <dbReference type="ARBA" id="ARBA00023054"/>
    </source>
</evidence>
<keyword evidence="3" id="KW-0863">Zinc-finger</keyword>